<dbReference type="VEuPathDB" id="TriTrypDB:LbrM.02.0490"/>
<dbReference type="RefSeq" id="XP_001561562.1">
    <property type="nucleotide sequence ID" value="XM_001561512.1"/>
</dbReference>
<evidence type="ECO:0000313" key="2">
    <source>
        <dbReference type="EMBL" id="SYZ62427.1"/>
    </source>
</evidence>
<proteinExistence type="predicted"/>
<sequence>MRCRPLCVTTRAQAHRVSFFHAGLASVTEVPFPALTGGTRHPQPRSLAQGVHCGACLRRTASVAAALTSASSPCWTSTARLFTNAKKSYARGTEEEQQMRQEAAAREWRRFLAQPVDADGGNAPTARSVEDRLPTKKQLSEELPTMAELDKALREGRIDAYAMKLDKDEE</sequence>
<feature type="compositionally biased region" description="Basic and acidic residues" evidence="1">
    <location>
        <begin position="128"/>
        <end position="140"/>
    </location>
</feature>
<dbReference type="EMBL" id="LS997601">
    <property type="protein sequence ID" value="SYZ62427.1"/>
    <property type="molecule type" value="Genomic_DNA"/>
</dbReference>
<feature type="region of interest" description="Disordered" evidence="1">
    <location>
        <begin position="115"/>
        <end position="148"/>
    </location>
</feature>
<protein>
    <submittedName>
        <fullName evidence="2">Hypothetical_protein</fullName>
    </submittedName>
</protein>
<dbReference type="KEGG" id="lbz:LBRM_02_0490"/>
<dbReference type="AlphaFoldDB" id="A0A3P3YWW2"/>
<reference evidence="2 3" key="1">
    <citation type="submission" date="2018-09" db="EMBL/GenBank/DDBJ databases">
        <authorList>
            <person name="Peiro R."/>
            <person name="Begona"/>
            <person name="Cbmso G."/>
            <person name="Lopez M."/>
            <person name="Gonzalez S."/>
        </authorList>
    </citation>
    <scope>NUCLEOTIDE SEQUENCE [LARGE SCALE GENOMIC DNA]</scope>
</reference>
<gene>
    <name evidence="2" type="ORF">LBRM2904_02.0470</name>
</gene>
<name>A0A3P3YWW2_LEIBR</name>
<evidence type="ECO:0000256" key="1">
    <source>
        <dbReference type="SAM" id="MobiDB-lite"/>
    </source>
</evidence>
<dbReference type="Proteomes" id="UP000319462">
    <property type="component" value="Chromosome 2"/>
</dbReference>
<organism evidence="2 3">
    <name type="scientific">Leishmania braziliensis MHOM/BR/75/M2904</name>
    <dbReference type="NCBI Taxonomy" id="420245"/>
    <lineage>
        <taxon>Eukaryota</taxon>
        <taxon>Discoba</taxon>
        <taxon>Euglenozoa</taxon>
        <taxon>Kinetoplastea</taxon>
        <taxon>Metakinetoplastina</taxon>
        <taxon>Trypanosomatida</taxon>
        <taxon>Trypanosomatidae</taxon>
        <taxon>Leishmaniinae</taxon>
        <taxon>Leishmania</taxon>
        <taxon>Leishmania braziliensis species complex</taxon>
    </lineage>
</organism>
<accession>A0A3P3YWW2</accession>
<evidence type="ECO:0000313" key="3">
    <source>
        <dbReference type="Proteomes" id="UP000319462"/>
    </source>
</evidence>